<dbReference type="OrthoDB" id="6218504at2"/>
<dbReference type="EMBL" id="JQED01000017">
    <property type="protein sequence ID" value="KGJ92736.1"/>
    <property type="molecule type" value="Genomic_DNA"/>
</dbReference>
<evidence type="ECO:0000313" key="4">
    <source>
        <dbReference type="Proteomes" id="UP000029843"/>
    </source>
</evidence>
<feature type="region of interest" description="Disordered" evidence="1">
    <location>
        <begin position="1"/>
        <end position="20"/>
    </location>
</feature>
<proteinExistence type="predicted"/>
<sequence>MSLHKAATNPNDKHSNTSLKAGSKTKHIHQLFTVHFIVIFLTVAIGLCSILFFLTLQHNQSQTKIALQFDSLRTQFLQQKYLMNADMLIDSILNSTNSHELLTSQETLSLQSKKLSLLSSKHKKRYQGAFARNSQAMDLIIRIESKDVENELLKSKILIQLDTLLDAIEVQLNNQRTDLNQATLLNEVESQLTNIVLILKDLNLKTSVETFEKLTGKMEEVFVTDYARQLANQQDESLGMADIVRDFIRFEDLMLKEDFLSKWQGNLGLMSHYQRQLIDEKQQLQQIISALFVSQNDGDATLVMNDYTVIDKEAILLNQIPQWVAISSSILLVSVIVLLWCVRRKVKAVSQFSVASISHALNNEANTVITEEKGSFPPLHHKAFYNAESEYIIRKIQRTNSNKAEYAALIDKNLMLEDKVLKLKASAKSSSQLQLEQQDWQSLHLTTLKQLVLISSAAVQETANKIGLSEEKNYLYLAHLQGRYLVRRLEQFSGHCYLQNGDALLTLTDVNFVTQLQAIVLSLRSELLLCKNTLSVTIDEKILPEVNLDVKLFGEMLAAFIGLLLSKQIGRKLTMKLQLVDKNKGQQIISFTGQIEGGKNALQLPLVLQAFSDSSFEHSELGNYFNALLRLQHGNNISVQLTEKAYYFSFTLPFAVADNQREHNFPLLSLPGRLADIQKDCEELATKYIVMPIEVLIAVKVPENHLRLQQLLQAFGLQVTFVSCKLMLQQYWQSGRFAVLMTELDCQPFTAFIVDEEGIVCPRTPLTRGVFSLSELRDFNYKPERYSHWKHGVLKPNYSVSELETALQPWLKEQVCSNEIIEEKVLQVASSNCDSDALSEAQSVLTAKKKEYSFNFERYLKNQGSAELAIYMLDEYTIENRLLVEELSQAISAHDGKKTDDIIRSLLVNARILAADNLLHLCQQWHTLLTTQGLDSCEKLQMVLLSKTKQAVDDISQHAVTIV</sequence>
<gene>
    <name evidence="3" type="ORF">ND2E_2984</name>
</gene>
<organism evidence="3 4">
    <name type="scientific">Colwellia psychrerythraea</name>
    <name type="common">Vibrio psychroerythus</name>
    <dbReference type="NCBI Taxonomy" id="28229"/>
    <lineage>
        <taxon>Bacteria</taxon>
        <taxon>Pseudomonadati</taxon>
        <taxon>Pseudomonadota</taxon>
        <taxon>Gammaproteobacteria</taxon>
        <taxon>Alteromonadales</taxon>
        <taxon>Colwelliaceae</taxon>
        <taxon>Colwellia</taxon>
    </lineage>
</organism>
<keyword evidence="2" id="KW-0812">Transmembrane</keyword>
<protein>
    <submittedName>
        <fullName evidence="3">Uncharacterized protein</fullName>
    </submittedName>
</protein>
<dbReference type="AlphaFoldDB" id="A0A099KQG9"/>
<keyword evidence="2" id="KW-0472">Membrane</keyword>
<evidence type="ECO:0000256" key="1">
    <source>
        <dbReference type="SAM" id="MobiDB-lite"/>
    </source>
</evidence>
<keyword evidence="2" id="KW-1133">Transmembrane helix</keyword>
<feature type="transmembrane region" description="Helical" evidence="2">
    <location>
        <begin position="31"/>
        <end position="54"/>
    </location>
</feature>
<dbReference type="PATRIC" id="fig|28229.4.peg.2027"/>
<name>A0A099KQG9_COLPS</name>
<dbReference type="RefSeq" id="WP_033093715.1">
    <property type="nucleotide sequence ID" value="NZ_JQED01000017.1"/>
</dbReference>
<comment type="caution">
    <text evidence="3">The sequence shown here is derived from an EMBL/GenBank/DDBJ whole genome shotgun (WGS) entry which is preliminary data.</text>
</comment>
<accession>A0A099KQG9</accession>
<feature type="transmembrane region" description="Helical" evidence="2">
    <location>
        <begin position="323"/>
        <end position="342"/>
    </location>
</feature>
<evidence type="ECO:0000313" key="3">
    <source>
        <dbReference type="EMBL" id="KGJ92736.1"/>
    </source>
</evidence>
<dbReference type="Proteomes" id="UP000029843">
    <property type="component" value="Unassembled WGS sequence"/>
</dbReference>
<reference evidence="3 4" key="1">
    <citation type="submission" date="2014-08" db="EMBL/GenBank/DDBJ databases">
        <title>Genomic and Phenotypic Diversity of Colwellia psychrerythraea strains from Disparate Marine Basins.</title>
        <authorList>
            <person name="Techtmann S.M."/>
            <person name="Stelling S.C."/>
            <person name="Utturkar S.M."/>
            <person name="Alshibli N."/>
            <person name="Harris A."/>
            <person name="Brown S.D."/>
            <person name="Hazen T.C."/>
        </authorList>
    </citation>
    <scope>NUCLEOTIDE SEQUENCE [LARGE SCALE GENOMIC DNA]</scope>
    <source>
        <strain evidence="3 4">ND2E</strain>
    </source>
</reference>
<evidence type="ECO:0000256" key="2">
    <source>
        <dbReference type="SAM" id="Phobius"/>
    </source>
</evidence>